<dbReference type="GO" id="GO:0005275">
    <property type="term" value="F:amine transmembrane transporter activity"/>
    <property type="evidence" value="ECO:0007669"/>
    <property type="project" value="TreeGrafter"/>
</dbReference>
<dbReference type="InterPro" id="IPR007210">
    <property type="entry name" value="ABC_Gly_betaine_transp_sub-bd"/>
</dbReference>
<dbReference type="CDD" id="cd13639">
    <property type="entry name" value="PBP2_OpuAC_like"/>
    <property type="match status" value="1"/>
</dbReference>
<evidence type="ECO:0000313" key="6">
    <source>
        <dbReference type="EMBL" id="TVM18490.1"/>
    </source>
</evidence>
<evidence type="ECO:0000256" key="1">
    <source>
        <dbReference type="ARBA" id="ARBA00004236"/>
    </source>
</evidence>
<reference evidence="6 7" key="1">
    <citation type="submission" date="2018-06" db="EMBL/GenBank/DDBJ databases">
        <title>Complete genome of Desulfovibrio indonesiensis P37SLT.</title>
        <authorList>
            <person name="Crispim J.S."/>
            <person name="Vidigal P.M.P."/>
            <person name="Silva L.C.F."/>
            <person name="Laguardia C.N."/>
            <person name="Araujo L.C."/>
            <person name="Dias R.S."/>
            <person name="Sousa M.P."/>
            <person name="Paula S.O."/>
            <person name="Silva C."/>
        </authorList>
    </citation>
    <scope>NUCLEOTIDE SEQUENCE [LARGE SCALE GENOMIC DNA]</scope>
    <source>
        <strain evidence="6 7">P37SLT</strain>
    </source>
</reference>
<dbReference type="GO" id="GO:0031460">
    <property type="term" value="P:glycine betaine transport"/>
    <property type="evidence" value="ECO:0007669"/>
    <property type="project" value="TreeGrafter"/>
</dbReference>
<feature type="domain" description="ABC-type glycine betaine transport system substrate-binding" evidence="5">
    <location>
        <begin position="16"/>
        <end position="262"/>
    </location>
</feature>
<dbReference type="GO" id="GO:0015871">
    <property type="term" value="P:choline transport"/>
    <property type="evidence" value="ECO:0007669"/>
    <property type="project" value="TreeGrafter"/>
</dbReference>
<dbReference type="PANTHER" id="PTHR47737">
    <property type="entry name" value="GLYCINE BETAINE/PROLINE BETAINE TRANSPORT SYSTEM PERMEASE PROTEIN PROW"/>
    <property type="match status" value="1"/>
</dbReference>
<evidence type="ECO:0000259" key="5">
    <source>
        <dbReference type="Pfam" id="PF04069"/>
    </source>
</evidence>
<comment type="subcellular location">
    <subcellularLocation>
        <location evidence="1">Cell membrane</location>
    </subcellularLocation>
</comment>
<name>A0A7M3MHH6_9BACT</name>
<dbReference type="RefSeq" id="WP_144302495.1">
    <property type="nucleotide sequence ID" value="NZ_QMIE01000004.1"/>
</dbReference>
<dbReference type="Gene3D" id="3.40.190.10">
    <property type="entry name" value="Periplasmic binding protein-like II"/>
    <property type="match status" value="1"/>
</dbReference>
<organism evidence="6 7">
    <name type="scientific">Oceanidesulfovibrio indonesiensis</name>
    <dbReference type="NCBI Taxonomy" id="54767"/>
    <lineage>
        <taxon>Bacteria</taxon>
        <taxon>Pseudomonadati</taxon>
        <taxon>Thermodesulfobacteriota</taxon>
        <taxon>Desulfovibrionia</taxon>
        <taxon>Desulfovibrionales</taxon>
        <taxon>Desulfovibrionaceae</taxon>
        <taxon>Oceanidesulfovibrio</taxon>
    </lineage>
</organism>
<keyword evidence="4" id="KW-0472">Membrane</keyword>
<dbReference type="Pfam" id="PF04069">
    <property type="entry name" value="OpuAC"/>
    <property type="match status" value="1"/>
</dbReference>
<evidence type="ECO:0000256" key="3">
    <source>
        <dbReference type="ARBA" id="ARBA00022475"/>
    </source>
</evidence>
<keyword evidence="7" id="KW-1185">Reference proteome</keyword>
<keyword evidence="3" id="KW-1003">Cell membrane</keyword>
<protein>
    <submittedName>
        <fullName evidence="6">Glycine/betaine ABC transporter substrate-binding protein</fullName>
    </submittedName>
</protein>
<proteinExistence type="predicted"/>
<evidence type="ECO:0000313" key="7">
    <source>
        <dbReference type="Proteomes" id="UP000448292"/>
    </source>
</evidence>
<comment type="caution">
    <text evidence="6">The sequence shown here is derived from an EMBL/GenBank/DDBJ whole genome shotgun (WGS) entry which is preliminary data.</text>
</comment>
<dbReference type="AlphaFoldDB" id="A0A7M3MHH6"/>
<dbReference type="Proteomes" id="UP000448292">
    <property type="component" value="Unassembled WGS sequence"/>
</dbReference>
<dbReference type="SUPFAM" id="SSF53850">
    <property type="entry name" value="Periplasmic binding protein-like II"/>
    <property type="match status" value="1"/>
</dbReference>
<dbReference type="PANTHER" id="PTHR47737:SF1">
    <property type="entry name" value="GLYCINE BETAINE_PROLINE BETAINE TRANSPORT SYSTEM PERMEASE PROTEIN PROW"/>
    <property type="match status" value="1"/>
</dbReference>
<accession>A0A7M3MHH6</accession>
<dbReference type="GO" id="GO:0043190">
    <property type="term" value="C:ATP-binding cassette (ABC) transporter complex"/>
    <property type="evidence" value="ECO:0007669"/>
    <property type="project" value="InterPro"/>
</dbReference>
<sequence>MALVLGFAAPSMAQGKVKLAYVEWDCAAASTNLVKAVLEEKMGYDVDILPVTAAAMWMAVGTGDVDGMVTAWLPVTHADYLEQVKGKAEDLGPIVGGAKLGWAVPSYVEIDSIADLNDNADKFNGKIIGIDPGAGLMRLSEEAMEEYDLSNFELMEGSGSTMTAALGNAVDNNEWVVVTAWSPHWMFGRWQLKYLDDPKGVLGEEEKIHTIVRNGLKEDMPEVYAFLDRFSYESPDQLQALMAWNEEEGADRYENAKRFIAEYPELVESWLP</sequence>
<evidence type="ECO:0000256" key="4">
    <source>
        <dbReference type="ARBA" id="ARBA00023136"/>
    </source>
</evidence>
<dbReference type="Gene3D" id="3.40.190.100">
    <property type="entry name" value="Glycine betaine-binding periplasmic protein, domain 2"/>
    <property type="match status" value="1"/>
</dbReference>
<dbReference type="GO" id="GO:0015226">
    <property type="term" value="F:carnitine transmembrane transporter activity"/>
    <property type="evidence" value="ECO:0007669"/>
    <property type="project" value="TreeGrafter"/>
</dbReference>
<evidence type="ECO:0000256" key="2">
    <source>
        <dbReference type="ARBA" id="ARBA00022448"/>
    </source>
</evidence>
<keyword evidence="2" id="KW-0813">Transport</keyword>
<dbReference type="OrthoDB" id="9787902at2"/>
<dbReference type="EMBL" id="QMIE01000004">
    <property type="protein sequence ID" value="TVM18490.1"/>
    <property type="molecule type" value="Genomic_DNA"/>
</dbReference>
<gene>
    <name evidence="6" type="ORF">DPQ33_06375</name>
</gene>